<accession>A0AAE1DJ32</accession>
<protein>
    <recommendedName>
        <fullName evidence="4">SH3 domain-binding protein 5-like</fullName>
    </recommendedName>
</protein>
<evidence type="ECO:0000313" key="7">
    <source>
        <dbReference type="EMBL" id="KAK3772486.1"/>
    </source>
</evidence>
<dbReference type="GO" id="GO:0005737">
    <property type="term" value="C:cytoplasm"/>
    <property type="evidence" value="ECO:0007669"/>
    <property type="project" value="TreeGrafter"/>
</dbReference>
<dbReference type="InterPro" id="IPR007940">
    <property type="entry name" value="SH3BP5"/>
</dbReference>
<proteinExistence type="inferred from homology"/>
<dbReference type="PANTHER" id="PTHR19423">
    <property type="entry name" value="SH3 DOMAIN-BINDING PROTEIN 5"/>
    <property type="match status" value="1"/>
</dbReference>
<evidence type="ECO:0000256" key="5">
    <source>
        <dbReference type="SAM" id="Coils"/>
    </source>
</evidence>
<dbReference type="Proteomes" id="UP001283361">
    <property type="component" value="Unassembled WGS sequence"/>
</dbReference>
<dbReference type="Pfam" id="PF05276">
    <property type="entry name" value="SH3BP5"/>
    <property type="match status" value="1"/>
</dbReference>
<feature type="compositionally biased region" description="Polar residues" evidence="6">
    <location>
        <begin position="605"/>
        <end position="618"/>
    </location>
</feature>
<feature type="compositionally biased region" description="Polar residues" evidence="6">
    <location>
        <begin position="833"/>
        <end position="845"/>
    </location>
</feature>
<keyword evidence="3 5" id="KW-0175">Coiled coil</keyword>
<dbReference type="EMBL" id="JAWDGP010003622">
    <property type="protein sequence ID" value="KAK3772486.1"/>
    <property type="molecule type" value="Genomic_DNA"/>
</dbReference>
<keyword evidence="8" id="KW-1185">Reference proteome</keyword>
<feature type="region of interest" description="Disordered" evidence="6">
    <location>
        <begin position="264"/>
        <end position="338"/>
    </location>
</feature>
<feature type="region of interest" description="Disordered" evidence="6">
    <location>
        <begin position="936"/>
        <end position="1028"/>
    </location>
</feature>
<feature type="compositionally biased region" description="Polar residues" evidence="6">
    <location>
        <begin position="854"/>
        <end position="864"/>
    </location>
</feature>
<evidence type="ECO:0000256" key="2">
    <source>
        <dbReference type="ARBA" id="ARBA00022658"/>
    </source>
</evidence>
<name>A0AAE1DJ32_9GAST</name>
<feature type="region of interest" description="Disordered" evidence="6">
    <location>
        <begin position="447"/>
        <end position="466"/>
    </location>
</feature>
<organism evidence="7 8">
    <name type="scientific">Elysia crispata</name>
    <name type="common">lettuce slug</name>
    <dbReference type="NCBI Taxonomy" id="231223"/>
    <lineage>
        <taxon>Eukaryota</taxon>
        <taxon>Metazoa</taxon>
        <taxon>Spiralia</taxon>
        <taxon>Lophotrochozoa</taxon>
        <taxon>Mollusca</taxon>
        <taxon>Gastropoda</taxon>
        <taxon>Heterobranchia</taxon>
        <taxon>Euthyneura</taxon>
        <taxon>Panpulmonata</taxon>
        <taxon>Sacoglossa</taxon>
        <taxon>Placobranchoidea</taxon>
        <taxon>Plakobranchidae</taxon>
        <taxon>Elysia</taxon>
    </lineage>
</organism>
<feature type="compositionally biased region" description="Low complexity" evidence="6">
    <location>
        <begin position="500"/>
        <end position="510"/>
    </location>
</feature>
<feature type="compositionally biased region" description="Basic and acidic residues" evidence="6">
    <location>
        <begin position="264"/>
        <end position="273"/>
    </location>
</feature>
<feature type="compositionally biased region" description="Basic residues" evidence="6">
    <location>
        <begin position="15"/>
        <end position="32"/>
    </location>
</feature>
<evidence type="ECO:0000256" key="3">
    <source>
        <dbReference type="ARBA" id="ARBA00023054"/>
    </source>
</evidence>
<feature type="region of interest" description="Disordered" evidence="6">
    <location>
        <begin position="1"/>
        <end position="42"/>
    </location>
</feature>
<dbReference type="AlphaFoldDB" id="A0AAE1DJ32"/>
<comment type="caution">
    <text evidence="7">The sequence shown here is derived from an EMBL/GenBank/DDBJ whole genome shotgun (WGS) entry which is preliminary data.</text>
</comment>
<feature type="region of interest" description="Disordered" evidence="6">
    <location>
        <begin position="498"/>
        <end position="558"/>
    </location>
</feature>
<feature type="compositionally biased region" description="Low complexity" evidence="6">
    <location>
        <begin position="650"/>
        <end position="661"/>
    </location>
</feature>
<dbReference type="GO" id="GO:0035556">
    <property type="term" value="P:intracellular signal transduction"/>
    <property type="evidence" value="ECO:0007669"/>
    <property type="project" value="InterPro"/>
</dbReference>
<feature type="compositionally biased region" description="Low complexity" evidence="6">
    <location>
        <begin position="576"/>
        <end position="598"/>
    </location>
</feature>
<feature type="compositionally biased region" description="Polar residues" evidence="6">
    <location>
        <begin position="361"/>
        <end position="379"/>
    </location>
</feature>
<sequence length="1069" mass="115555">MEDHDSTVPPSLSVGHHHYHHHHHHIKKHRIPSTKDDVEEEELDPRIQIELERLNKASEEINKLELELDDARAGFRQVLSDSTQCLNGLAKKLGNCVDKARPYYDSRMKLKEAHVESQKAALRFERACSMHEAAKEMVQLAEEGYKRREEDLDPTWQEMLNHATMKVNEAEKERIESESNHQQTTISFKKREEDVQKLQKDLKRSITKSRPYFEMKAKFNQVMEEQKSIVSRLEESVAQAKSLYSQALRNLEAISDDIHRTRLERRQNRELGERGAGVGAEAPSPPPSWDKGINIEGSASSCAFDSDGDEDVVQASHQGKVNRGIIRHEAAHRNRSSVSDALIESASLEPDPLNVVMFKTDSPQSSSPQRTPANFQPPSVINPHPDRARSASYRAAVDRSISLQSQEAHDDDKGSSGVEEGEECHDVTPTPESVNKFSLAITSPTSEDMITSPVSDSHCSPDLSLTQSSLSRAQEWVNRSPVPQQRRFVKSKSLINATAPSSSLVSSSPPQEDNGTGEGKDRPLSSSLTTAALRSMRAEQPRQYSETTLSSACGGRTESPSAHIYMRLHSAPLPTSSVSQQLKSSSLGSAGSIRSLGSTPPDGHTSPSASGNSPLSQRKSPKLQGLILKVDPSGGSSLAKSSPPVGTLVSSGQQSSSASSLPKPPQSTSAPALPRVVISTQHPTLGMFTDQAEHTQSLPMQQNLDTSAADVKTQLASSSSSSALEMPTSTPVFPKPSTAPRHPTSLITQQLNKMMQAVAEASASAASSSPFKVSSYNSKTAPATLMGNAYRLPSSTASTKAHPQVSPTCNPPTPLSPTSSERGPAVTPGGRSDSLSTVGSSSIHSRSVHLRPPSDSSDTESIASTGPMLDDDQVELINMDFTEQSIANPEDGDCDDDYEYPPIDPNLANSRGHWSRMSLPPRLNYLEGFLERARKLSGDQRTPGHDVSPSHSAAIEEGASECPEGGNGDGRLKERDGVEAEESLSDSDRIFSSGDIPSRLGDVPARECAGDKTNSNSGIKEEAGSGYGGFSTKVEATVVISPDEGISVIEGSHDFAEHEDEEVFAIMVE</sequence>
<reference evidence="7" key="1">
    <citation type="journal article" date="2023" name="G3 (Bethesda)">
        <title>A reference genome for the long-term kleptoplast-retaining sea slug Elysia crispata morphotype clarki.</title>
        <authorList>
            <person name="Eastman K.E."/>
            <person name="Pendleton A.L."/>
            <person name="Shaikh M.A."/>
            <person name="Suttiyut T."/>
            <person name="Ogas R."/>
            <person name="Tomko P."/>
            <person name="Gavelis G."/>
            <person name="Widhalm J.R."/>
            <person name="Wisecaver J.H."/>
        </authorList>
    </citation>
    <scope>NUCLEOTIDE SEQUENCE</scope>
    <source>
        <strain evidence="7">ECLA1</strain>
    </source>
</reference>
<keyword evidence="2" id="KW-0344">Guanine-nucleotide releasing factor</keyword>
<evidence type="ECO:0000256" key="4">
    <source>
        <dbReference type="ARBA" id="ARBA00040366"/>
    </source>
</evidence>
<feature type="coiled-coil region" evidence="5">
    <location>
        <begin position="223"/>
        <end position="250"/>
    </location>
</feature>
<feature type="region of interest" description="Disordered" evidence="6">
    <location>
        <begin position="794"/>
        <end position="870"/>
    </location>
</feature>
<comment type="similarity">
    <text evidence="1">Belongs to the SH3BP5 family.</text>
</comment>
<dbReference type="GO" id="GO:0004860">
    <property type="term" value="F:protein kinase inhibitor activity"/>
    <property type="evidence" value="ECO:0007669"/>
    <property type="project" value="TreeGrafter"/>
</dbReference>
<gene>
    <name evidence="7" type="ORF">RRG08_043701</name>
</gene>
<feature type="region of interest" description="Disordered" evidence="6">
    <location>
        <begin position="716"/>
        <end position="741"/>
    </location>
</feature>
<evidence type="ECO:0000256" key="1">
    <source>
        <dbReference type="ARBA" id="ARBA00007796"/>
    </source>
</evidence>
<evidence type="ECO:0000313" key="8">
    <source>
        <dbReference type="Proteomes" id="UP001283361"/>
    </source>
</evidence>
<dbReference type="PANTHER" id="PTHR19423:SF8">
    <property type="entry name" value="SH3 DOMAIN-BINDING PROTEIN 5-LIKE"/>
    <property type="match status" value="1"/>
</dbReference>
<feature type="compositionally biased region" description="Polar residues" evidence="6">
    <location>
        <begin position="542"/>
        <end position="551"/>
    </location>
</feature>
<feature type="region of interest" description="Disordered" evidence="6">
    <location>
        <begin position="357"/>
        <end position="436"/>
    </location>
</feature>
<feature type="compositionally biased region" description="Low complexity" evidence="6">
    <location>
        <begin position="524"/>
        <end position="533"/>
    </location>
</feature>
<feature type="region of interest" description="Disordered" evidence="6">
    <location>
        <begin position="575"/>
        <end position="672"/>
    </location>
</feature>
<evidence type="ECO:0000256" key="6">
    <source>
        <dbReference type="SAM" id="MobiDB-lite"/>
    </source>
</evidence>
<feature type="compositionally biased region" description="Polar residues" evidence="6">
    <location>
        <begin position="794"/>
        <end position="808"/>
    </location>
</feature>
<dbReference type="GO" id="GO:0005085">
    <property type="term" value="F:guanyl-nucleotide exchange factor activity"/>
    <property type="evidence" value="ECO:0007669"/>
    <property type="project" value="UniProtKB-KW"/>
</dbReference>
<feature type="coiled-coil region" evidence="5">
    <location>
        <begin position="47"/>
        <end position="74"/>
    </location>
</feature>